<accession>A0ACB8SPZ9</accession>
<proteinExistence type="predicted"/>
<comment type="caution">
    <text evidence="1">The sequence shown here is derived from an EMBL/GenBank/DDBJ whole genome shotgun (WGS) entry which is preliminary data.</text>
</comment>
<organism evidence="1 2">
    <name type="scientific">Artomyces pyxidatus</name>
    <dbReference type="NCBI Taxonomy" id="48021"/>
    <lineage>
        <taxon>Eukaryota</taxon>
        <taxon>Fungi</taxon>
        <taxon>Dikarya</taxon>
        <taxon>Basidiomycota</taxon>
        <taxon>Agaricomycotina</taxon>
        <taxon>Agaricomycetes</taxon>
        <taxon>Russulales</taxon>
        <taxon>Auriscalpiaceae</taxon>
        <taxon>Artomyces</taxon>
    </lineage>
</organism>
<protein>
    <submittedName>
        <fullName evidence="1">Uncharacterized protein</fullName>
    </submittedName>
</protein>
<evidence type="ECO:0000313" key="1">
    <source>
        <dbReference type="EMBL" id="KAI0057986.1"/>
    </source>
</evidence>
<sequence>MNTVISFEADTRLDSSRRFHWNSEVRHGDAIYRLSEETLQKIFLHLPLFTAQDAYSPTRNTPPPGLAIFHVCRRWRMVVKKCNELWTVIPLRHPYLSETALRLSHPKLISIYVDYAAMVRSSYRHAVVQALDHLPRARVVSLRANDKGARQPCAETLDFVMARLTDHRPASNLESFSIYFDASHRYQLEKDRPAFHNWIPTKLHTLVLNCATLPHTSIFFKAPLSVLELTNCIIEIEDLLDALNFLPSLRRLALRELRGDVEGMPARSKHKPYAINLPRLEILGIGNSRLSIVEAIMNSMSLPLTSNIHLHDGARSEDVLLRTARVYALFQQHLFWPLLLDFVFSSFSIDRQSYQYHDRWTFTAFAPCQPELAPDILSFNAPVESHFFPQRLCYSIDTAHDVELADILGMLPGIYKNDGAYVICSLSITSWPYTDDAQLWHTLASSLNFVERINVAAPHLCALLLFLADPRKPGPVHQSVKTICMLGPPSDAHEAVQQFYSQLEMQRAAAAPLWLSNRSTFVVLEIQVLKEMLGSKAMKWMGPPIEFCGIEEISDDSEDSDDSEVMDVA</sequence>
<name>A0ACB8SPZ9_9AGAM</name>
<keyword evidence="2" id="KW-1185">Reference proteome</keyword>
<dbReference type="Proteomes" id="UP000814140">
    <property type="component" value="Unassembled WGS sequence"/>
</dbReference>
<reference evidence="1" key="2">
    <citation type="journal article" date="2022" name="New Phytol.">
        <title>Evolutionary transition to the ectomycorrhizal habit in the genomes of a hyperdiverse lineage of mushroom-forming fungi.</title>
        <authorList>
            <person name="Looney B."/>
            <person name="Miyauchi S."/>
            <person name="Morin E."/>
            <person name="Drula E."/>
            <person name="Courty P.E."/>
            <person name="Kohler A."/>
            <person name="Kuo A."/>
            <person name="LaButti K."/>
            <person name="Pangilinan J."/>
            <person name="Lipzen A."/>
            <person name="Riley R."/>
            <person name="Andreopoulos W."/>
            <person name="He G."/>
            <person name="Johnson J."/>
            <person name="Nolan M."/>
            <person name="Tritt A."/>
            <person name="Barry K.W."/>
            <person name="Grigoriev I.V."/>
            <person name="Nagy L.G."/>
            <person name="Hibbett D."/>
            <person name="Henrissat B."/>
            <person name="Matheny P.B."/>
            <person name="Labbe J."/>
            <person name="Martin F.M."/>
        </authorList>
    </citation>
    <scope>NUCLEOTIDE SEQUENCE</scope>
    <source>
        <strain evidence="1">HHB10654</strain>
    </source>
</reference>
<gene>
    <name evidence="1" type="ORF">BV25DRAFT_1324376</name>
</gene>
<dbReference type="EMBL" id="MU277240">
    <property type="protein sequence ID" value="KAI0057986.1"/>
    <property type="molecule type" value="Genomic_DNA"/>
</dbReference>
<evidence type="ECO:0000313" key="2">
    <source>
        <dbReference type="Proteomes" id="UP000814140"/>
    </source>
</evidence>
<reference evidence="1" key="1">
    <citation type="submission" date="2021-03" db="EMBL/GenBank/DDBJ databases">
        <authorList>
            <consortium name="DOE Joint Genome Institute"/>
            <person name="Ahrendt S."/>
            <person name="Looney B.P."/>
            <person name="Miyauchi S."/>
            <person name="Morin E."/>
            <person name="Drula E."/>
            <person name="Courty P.E."/>
            <person name="Chicoki N."/>
            <person name="Fauchery L."/>
            <person name="Kohler A."/>
            <person name="Kuo A."/>
            <person name="Labutti K."/>
            <person name="Pangilinan J."/>
            <person name="Lipzen A."/>
            <person name="Riley R."/>
            <person name="Andreopoulos W."/>
            <person name="He G."/>
            <person name="Johnson J."/>
            <person name="Barry K.W."/>
            <person name="Grigoriev I.V."/>
            <person name="Nagy L."/>
            <person name="Hibbett D."/>
            <person name="Henrissat B."/>
            <person name="Matheny P.B."/>
            <person name="Labbe J."/>
            <person name="Martin F."/>
        </authorList>
    </citation>
    <scope>NUCLEOTIDE SEQUENCE</scope>
    <source>
        <strain evidence="1">HHB10654</strain>
    </source>
</reference>